<evidence type="ECO:0000313" key="5">
    <source>
        <dbReference type="Proteomes" id="UP000235023"/>
    </source>
</evidence>
<reference evidence="5" key="1">
    <citation type="submission" date="2017-12" db="EMBL/GenBank/DDBJ databases">
        <authorList>
            <consortium name="DOE Joint Genome Institute"/>
            <person name="Mondo S.J."/>
            <person name="Kjaerbolling I."/>
            <person name="Vesth T.C."/>
            <person name="Frisvad J.C."/>
            <person name="Nybo J.L."/>
            <person name="Theobald S."/>
            <person name="Kuo A."/>
            <person name="Bowyer P."/>
            <person name="Matsuda Y."/>
            <person name="Lyhne E.K."/>
            <person name="Kogle M.E."/>
            <person name="Clum A."/>
            <person name="Lipzen A."/>
            <person name="Salamov A."/>
            <person name="Ngan C.Y."/>
            <person name="Daum C."/>
            <person name="Chiniquy J."/>
            <person name="Barry K."/>
            <person name="LaButti K."/>
            <person name="Haridas S."/>
            <person name="Simmons B.A."/>
            <person name="Magnuson J.K."/>
            <person name="Mortensen U.H."/>
            <person name="Larsen T.O."/>
            <person name="Grigoriev I.V."/>
            <person name="Baker S.E."/>
            <person name="Andersen M.R."/>
            <person name="Nordberg H.P."/>
            <person name="Cantor M.N."/>
            <person name="Hua S.X."/>
        </authorList>
    </citation>
    <scope>NUCLEOTIDE SEQUENCE [LARGE SCALE GENOMIC DNA]</scope>
    <source>
        <strain evidence="5">IBT 19404</strain>
    </source>
</reference>
<feature type="domain" description="Methyltransferase" evidence="3">
    <location>
        <begin position="46"/>
        <end position="134"/>
    </location>
</feature>
<dbReference type="PANTHER" id="PTHR43861">
    <property type="entry name" value="TRANS-ACONITATE 2-METHYLTRANSFERASE-RELATED"/>
    <property type="match status" value="1"/>
</dbReference>
<dbReference type="GO" id="GO:0032259">
    <property type="term" value="P:methylation"/>
    <property type="evidence" value="ECO:0007669"/>
    <property type="project" value="UniProtKB-KW"/>
</dbReference>
<dbReference type="Gene3D" id="3.40.50.150">
    <property type="entry name" value="Vaccinia Virus protein VP39"/>
    <property type="match status" value="1"/>
</dbReference>
<dbReference type="SUPFAM" id="SSF53335">
    <property type="entry name" value="S-adenosyl-L-methionine-dependent methyltransferases"/>
    <property type="match status" value="1"/>
</dbReference>
<accession>A0A2J5HY31</accession>
<dbReference type="Pfam" id="PF13649">
    <property type="entry name" value="Methyltransf_25"/>
    <property type="match status" value="1"/>
</dbReference>
<dbReference type="OrthoDB" id="540004at2759"/>
<sequence length="424" mass="46860">MDPEETTAEELFNTLGQQYEDAFADDVELRTVIHSIVAQLPPTSLVLDVGCGTGRPVSDILARHGHSVHGIDVAEEMVRLARSRVPGSFHKVDMRRYRPPHAFGAVFAIFSLFGLPPADLVSMVYRFAEWLEPGASLVLAVVTSDSLDAGVGDYDDVWDCMRVRRAWMGAVTVETLFSRSRWKSLLAQVGFALEMEKTYDYLPRGQKPDQTGQHHLLVARKTGLGPVCDDTAWPILRDRMSIDEGGSDLQDIVRRGWHVLNIGGPVRAILDNGPFSTGVVESIPTLSQTFCFPAQHFDTAVLYFVLDYPNATIVIIQDAPENTCVQLLNSRHVGLSTDHPRSIHQGCLLQTGRDMLAQVGHFSDGVRRINNSFIAADPLTLSWYQDDPNRSRMEEALVGDLRSMSGRESGLGLGNQLAVLSSYQ</sequence>
<dbReference type="CDD" id="cd02440">
    <property type="entry name" value="AdoMet_MTases"/>
    <property type="match status" value="1"/>
</dbReference>
<proteinExistence type="predicted"/>
<dbReference type="PANTHER" id="PTHR43861:SF1">
    <property type="entry name" value="TRANS-ACONITATE 2-METHYLTRANSFERASE"/>
    <property type="match status" value="1"/>
</dbReference>
<name>A0A2J5HY31_9EURO</name>
<evidence type="ECO:0000256" key="2">
    <source>
        <dbReference type="ARBA" id="ARBA00022679"/>
    </source>
</evidence>
<organism evidence="4 5">
    <name type="scientific">Aspergillus taichungensis</name>
    <dbReference type="NCBI Taxonomy" id="482145"/>
    <lineage>
        <taxon>Eukaryota</taxon>
        <taxon>Fungi</taxon>
        <taxon>Dikarya</taxon>
        <taxon>Ascomycota</taxon>
        <taxon>Pezizomycotina</taxon>
        <taxon>Eurotiomycetes</taxon>
        <taxon>Eurotiomycetidae</taxon>
        <taxon>Eurotiales</taxon>
        <taxon>Aspergillaceae</taxon>
        <taxon>Aspergillus</taxon>
        <taxon>Aspergillus subgen. Circumdati</taxon>
    </lineage>
</organism>
<gene>
    <name evidence="4" type="ORF">BDW42DRAFT_184799</name>
</gene>
<evidence type="ECO:0000256" key="1">
    <source>
        <dbReference type="ARBA" id="ARBA00022603"/>
    </source>
</evidence>
<protein>
    <submittedName>
        <fullName evidence="4">S-adenosyl-L-methionine-dependent methyltransferase</fullName>
    </submittedName>
</protein>
<dbReference type="EMBL" id="KZ559527">
    <property type="protein sequence ID" value="PLN82380.1"/>
    <property type="molecule type" value="Genomic_DNA"/>
</dbReference>
<keyword evidence="2 4" id="KW-0808">Transferase</keyword>
<dbReference type="InterPro" id="IPR029063">
    <property type="entry name" value="SAM-dependent_MTases_sf"/>
</dbReference>
<keyword evidence="5" id="KW-1185">Reference proteome</keyword>
<evidence type="ECO:0000259" key="3">
    <source>
        <dbReference type="Pfam" id="PF13649"/>
    </source>
</evidence>
<dbReference type="AlphaFoldDB" id="A0A2J5HY31"/>
<dbReference type="Proteomes" id="UP000235023">
    <property type="component" value="Unassembled WGS sequence"/>
</dbReference>
<keyword evidence="1 4" id="KW-0489">Methyltransferase</keyword>
<dbReference type="GO" id="GO:0008168">
    <property type="term" value="F:methyltransferase activity"/>
    <property type="evidence" value="ECO:0007669"/>
    <property type="project" value="UniProtKB-KW"/>
</dbReference>
<evidence type="ECO:0000313" key="4">
    <source>
        <dbReference type="EMBL" id="PLN82380.1"/>
    </source>
</evidence>
<dbReference type="InterPro" id="IPR041698">
    <property type="entry name" value="Methyltransf_25"/>
</dbReference>